<feature type="region of interest" description="Disordered" evidence="10">
    <location>
        <begin position="817"/>
        <end position="848"/>
    </location>
</feature>
<dbReference type="SUPFAM" id="SSF52540">
    <property type="entry name" value="P-loop containing nucleoside triphosphate hydrolases"/>
    <property type="match status" value="1"/>
</dbReference>
<evidence type="ECO:0000256" key="8">
    <source>
        <dbReference type="ARBA" id="ARBA00022989"/>
    </source>
</evidence>
<gene>
    <name evidence="13" type="ORF">IWQ60_011670</name>
</gene>
<dbReference type="InterPro" id="IPR026082">
    <property type="entry name" value="ABCA"/>
</dbReference>
<evidence type="ECO:0000313" key="14">
    <source>
        <dbReference type="Proteomes" id="UP001150569"/>
    </source>
</evidence>
<organism evidence="13 14">
    <name type="scientific">Tieghemiomyces parasiticus</name>
    <dbReference type="NCBI Taxonomy" id="78921"/>
    <lineage>
        <taxon>Eukaryota</taxon>
        <taxon>Fungi</taxon>
        <taxon>Fungi incertae sedis</taxon>
        <taxon>Zoopagomycota</taxon>
        <taxon>Kickxellomycotina</taxon>
        <taxon>Dimargaritomycetes</taxon>
        <taxon>Dimargaritales</taxon>
        <taxon>Dimargaritaceae</taxon>
        <taxon>Tieghemiomyces</taxon>
    </lineage>
</organism>
<comment type="similarity">
    <text evidence="2">Belongs to the ABC transporter superfamily. ABCA family.</text>
</comment>
<dbReference type="PANTHER" id="PTHR19229">
    <property type="entry name" value="ATP-BINDING CASSETTE TRANSPORTER SUBFAMILY A ABCA"/>
    <property type="match status" value="1"/>
</dbReference>
<comment type="caution">
    <text evidence="13">The sequence shown here is derived from an EMBL/GenBank/DDBJ whole genome shotgun (WGS) entry which is preliminary data.</text>
</comment>
<dbReference type="FunFam" id="3.40.50.300:FF:000335">
    <property type="entry name" value="ATP binding cassette subfamily A member 5"/>
    <property type="match status" value="1"/>
</dbReference>
<dbReference type="PROSITE" id="PS50893">
    <property type="entry name" value="ABC_TRANSPORTER_2"/>
    <property type="match status" value="1"/>
</dbReference>
<dbReference type="GO" id="GO:0016887">
    <property type="term" value="F:ATP hydrolysis activity"/>
    <property type="evidence" value="ECO:0007669"/>
    <property type="project" value="InterPro"/>
</dbReference>
<dbReference type="InterPro" id="IPR003439">
    <property type="entry name" value="ABC_transporter-like_ATP-bd"/>
</dbReference>
<dbReference type="GO" id="GO:0016020">
    <property type="term" value="C:membrane"/>
    <property type="evidence" value="ECO:0007669"/>
    <property type="project" value="UniProtKB-SubCell"/>
</dbReference>
<evidence type="ECO:0000256" key="7">
    <source>
        <dbReference type="ARBA" id="ARBA00022840"/>
    </source>
</evidence>
<evidence type="ECO:0000256" key="10">
    <source>
        <dbReference type="SAM" id="MobiDB-lite"/>
    </source>
</evidence>
<dbReference type="PANTHER" id="PTHR19229:SF36">
    <property type="entry name" value="ATP-BINDING CASSETTE SUB-FAMILY A MEMBER 2"/>
    <property type="match status" value="1"/>
</dbReference>
<proteinExistence type="inferred from homology"/>
<accession>A0A9W8DM18</accession>
<dbReference type="OrthoDB" id="8061355at2759"/>
<comment type="subcellular location">
    <subcellularLocation>
        <location evidence="1">Membrane</location>
        <topology evidence="1">Multi-pass membrane protein</topology>
    </subcellularLocation>
</comment>
<keyword evidence="4 11" id="KW-0812">Transmembrane</keyword>
<dbReference type="GO" id="GO:0005524">
    <property type="term" value="F:ATP binding"/>
    <property type="evidence" value="ECO:0007669"/>
    <property type="project" value="UniProtKB-KW"/>
</dbReference>
<keyword evidence="3" id="KW-0813">Transport</keyword>
<keyword evidence="9 11" id="KW-0472">Membrane</keyword>
<dbReference type="EMBL" id="JANBPT010001385">
    <property type="protein sequence ID" value="KAJ1908484.1"/>
    <property type="molecule type" value="Genomic_DNA"/>
</dbReference>
<keyword evidence="6" id="KW-0547">Nucleotide-binding</keyword>
<dbReference type="InterPro" id="IPR013525">
    <property type="entry name" value="ABC2_TM"/>
</dbReference>
<evidence type="ECO:0000256" key="3">
    <source>
        <dbReference type="ARBA" id="ARBA00022448"/>
    </source>
</evidence>
<dbReference type="InterPro" id="IPR003593">
    <property type="entry name" value="AAA+_ATPase"/>
</dbReference>
<evidence type="ECO:0000256" key="5">
    <source>
        <dbReference type="ARBA" id="ARBA00022737"/>
    </source>
</evidence>
<keyword evidence="7" id="KW-0067">ATP-binding</keyword>
<evidence type="ECO:0000256" key="11">
    <source>
        <dbReference type="SAM" id="Phobius"/>
    </source>
</evidence>
<keyword evidence="5" id="KW-0677">Repeat</keyword>
<dbReference type="Proteomes" id="UP001150569">
    <property type="component" value="Unassembled WGS sequence"/>
</dbReference>
<evidence type="ECO:0000256" key="9">
    <source>
        <dbReference type="ARBA" id="ARBA00023136"/>
    </source>
</evidence>
<dbReference type="AlphaFoldDB" id="A0A9W8DM18"/>
<reference evidence="13" key="1">
    <citation type="submission" date="2022-07" db="EMBL/GenBank/DDBJ databases">
        <title>Phylogenomic reconstructions and comparative analyses of Kickxellomycotina fungi.</title>
        <authorList>
            <person name="Reynolds N.K."/>
            <person name="Stajich J.E."/>
            <person name="Barry K."/>
            <person name="Grigoriev I.V."/>
            <person name="Crous P."/>
            <person name="Smith M.E."/>
        </authorList>
    </citation>
    <scope>NUCLEOTIDE SEQUENCE</scope>
    <source>
        <strain evidence="13">RSA 861</strain>
    </source>
</reference>
<evidence type="ECO:0000256" key="4">
    <source>
        <dbReference type="ARBA" id="ARBA00022692"/>
    </source>
</evidence>
<feature type="transmembrane region" description="Helical" evidence="11">
    <location>
        <begin position="241"/>
        <end position="262"/>
    </location>
</feature>
<dbReference type="Pfam" id="PF12698">
    <property type="entry name" value="ABC2_membrane_3"/>
    <property type="match status" value="1"/>
</dbReference>
<evidence type="ECO:0000313" key="13">
    <source>
        <dbReference type="EMBL" id="KAJ1908484.1"/>
    </source>
</evidence>
<protein>
    <recommendedName>
        <fullName evidence="12">ABC transporter domain-containing protein</fullName>
    </recommendedName>
</protein>
<dbReference type="Gene3D" id="3.40.50.300">
    <property type="entry name" value="P-loop containing nucleotide triphosphate hydrolases"/>
    <property type="match status" value="1"/>
</dbReference>
<feature type="compositionally biased region" description="Polar residues" evidence="10">
    <location>
        <begin position="817"/>
        <end position="845"/>
    </location>
</feature>
<dbReference type="InterPro" id="IPR027417">
    <property type="entry name" value="P-loop_NTPase"/>
</dbReference>
<dbReference type="SMART" id="SM00382">
    <property type="entry name" value="AAA"/>
    <property type="match status" value="1"/>
</dbReference>
<feature type="transmembrane region" description="Helical" evidence="11">
    <location>
        <begin position="292"/>
        <end position="309"/>
    </location>
</feature>
<evidence type="ECO:0000256" key="6">
    <source>
        <dbReference type="ARBA" id="ARBA00022741"/>
    </source>
</evidence>
<sequence length="893" mass="97611">MSQHDLIGQPAPMRTMADPRPVATLGGQYRALFRTHMKTLLRSPMALFLGIIFPVFVVFIGILAGKIVKVPKFTAGDSVTFPLGGTLLPKRALLPYVLQDSASLAAPWAASEALVTQLIDVPTKQSPNFTRFDSLNAVEDYQRSEIIKRNLDKTYTTQQPVGGYFLRSPYRENDTGSASNASLFNYATLYQKPTDVALPVLVHLMETAALMRSVPGATPVLAKLDTFPTQPSELTDISAQIIPIMFTYGLAFMITTVVFIQVQERELGIRNHLIASGVRLTAFYMSSLTRDLILYLVSALLGIIFLAAFRIKFFIDTSFLGFFFIIVFSGPECLALGYIMAMIIKRTDNVASLAVLAVTLIVFLPYLVIEVAFDGYVNLATSLILTTLVPVFGLNRGLRELAGAAAKGVPYSTADVGHIGYPILPIFLILVAKSILLGALIIRIERRRLQGAGSMFSPRILWNRLRGSRKASLADTDTDAQHQADELILRDEEVSRERQRLQNLAADGEEALRSSGDIIQILGLDHTFPSFNRRPPLHILRNLWFSVRQNECFGYLGPNGAGKTTSMNILSGALRPSGGQAYIGPYSVVPYSEEIKSMIGICPQFDVLWLNLTAREHLRLFAAIRGLPSGQVEGSVNEIIQAMALGPVADQRCGGYSGGNKRRLSLGMACIGSPPVIFLDEPTTGVDVKVRLGIWEAIRHLKRTSAVVLTSHAMEEVEALCDRIGMIVNGNLKCLGTPQRLKNVYGRGWKVLVKASDLAHARVVTDHMMAQFHHPNGHRGDNFEICADSSNPTNCELIQQLGTNLEFEITRTDTPLATNAVPSSTAYPPSGTQTPSVSGSATDHNTGNTTGLLGPLFGLLETEKQNGLVLDYSVNQTTLSQVFIDFAKLQVTV</sequence>
<dbReference type="CDD" id="cd03263">
    <property type="entry name" value="ABC_subfamily_A"/>
    <property type="match status" value="1"/>
</dbReference>
<feature type="transmembrane region" description="Helical" evidence="11">
    <location>
        <begin position="376"/>
        <end position="394"/>
    </location>
</feature>
<evidence type="ECO:0000256" key="2">
    <source>
        <dbReference type="ARBA" id="ARBA00008869"/>
    </source>
</evidence>
<feature type="domain" description="ABC transporter" evidence="12">
    <location>
        <begin position="519"/>
        <end position="754"/>
    </location>
</feature>
<feature type="transmembrane region" description="Helical" evidence="11">
    <location>
        <begin position="45"/>
        <end position="64"/>
    </location>
</feature>
<feature type="transmembrane region" description="Helical" evidence="11">
    <location>
        <begin position="321"/>
        <end position="344"/>
    </location>
</feature>
<feature type="transmembrane region" description="Helical" evidence="11">
    <location>
        <begin position="419"/>
        <end position="442"/>
    </location>
</feature>
<evidence type="ECO:0000256" key="1">
    <source>
        <dbReference type="ARBA" id="ARBA00004141"/>
    </source>
</evidence>
<dbReference type="Pfam" id="PF00005">
    <property type="entry name" value="ABC_tran"/>
    <property type="match status" value="1"/>
</dbReference>
<evidence type="ECO:0000259" key="12">
    <source>
        <dbReference type="PROSITE" id="PS50893"/>
    </source>
</evidence>
<dbReference type="GO" id="GO:0140359">
    <property type="term" value="F:ABC-type transporter activity"/>
    <property type="evidence" value="ECO:0007669"/>
    <property type="project" value="InterPro"/>
</dbReference>
<feature type="transmembrane region" description="Helical" evidence="11">
    <location>
        <begin position="350"/>
        <end position="369"/>
    </location>
</feature>
<keyword evidence="14" id="KW-1185">Reference proteome</keyword>
<name>A0A9W8DM18_9FUNG</name>
<keyword evidence="8 11" id="KW-1133">Transmembrane helix</keyword>